<sequence>MLLKLIPFYAKYTKIGKIGMGLTRSFHSFKLNLIMSDMYPLSNRIPQGSNSSVRSYTFPNNVDSFSNWGNISLNKYGLLHLLLCSFADVTSKAFVLLSMRAYIAITVTLLIKSMNSPTTTKRGGEERQIQI</sequence>
<keyword evidence="2" id="KW-1185">Reference proteome</keyword>
<organism evidence="1 2">
    <name type="scientific">Glossina palpalis gambiensis</name>
    <dbReference type="NCBI Taxonomy" id="67801"/>
    <lineage>
        <taxon>Eukaryota</taxon>
        <taxon>Metazoa</taxon>
        <taxon>Ecdysozoa</taxon>
        <taxon>Arthropoda</taxon>
        <taxon>Hexapoda</taxon>
        <taxon>Insecta</taxon>
        <taxon>Pterygota</taxon>
        <taxon>Neoptera</taxon>
        <taxon>Endopterygota</taxon>
        <taxon>Diptera</taxon>
        <taxon>Brachycera</taxon>
        <taxon>Muscomorpha</taxon>
        <taxon>Hippoboscoidea</taxon>
        <taxon>Glossinidae</taxon>
        <taxon>Glossina</taxon>
    </lineage>
</organism>
<dbReference type="EnsemblMetazoa" id="GPPI026977-RA">
    <property type="protein sequence ID" value="GPPI026977-PA"/>
    <property type="gene ID" value="GPPI026977"/>
</dbReference>
<evidence type="ECO:0000313" key="2">
    <source>
        <dbReference type="Proteomes" id="UP000092460"/>
    </source>
</evidence>
<protein>
    <submittedName>
        <fullName evidence="1">Uncharacterized protein</fullName>
    </submittedName>
</protein>
<name>A0A1B0BDZ1_9MUSC</name>
<dbReference type="Proteomes" id="UP000092460">
    <property type="component" value="Unassembled WGS sequence"/>
</dbReference>
<dbReference type="VEuPathDB" id="VectorBase:GPPI026977"/>
<dbReference type="EMBL" id="JXJN01012733">
    <property type="status" value="NOT_ANNOTATED_CDS"/>
    <property type="molecule type" value="Genomic_DNA"/>
</dbReference>
<reference evidence="1" key="2">
    <citation type="submission" date="2020-05" db="UniProtKB">
        <authorList>
            <consortium name="EnsemblMetazoa"/>
        </authorList>
    </citation>
    <scope>IDENTIFICATION</scope>
    <source>
        <strain evidence="1">IAEA</strain>
    </source>
</reference>
<evidence type="ECO:0000313" key="1">
    <source>
        <dbReference type="EnsemblMetazoa" id="GPPI026977-PA"/>
    </source>
</evidence>
<dbReference type="AlphaFoldDB" id="A0A1B0BDZ1"/>
<reference evidence="2" key="1">
    <citation type="submission" date="2015-01" db="EMBL/GenBank/DDBJ databases">
        <authorList>
            <person name="Aksoy S."/>
            <person name="Warren W."/>
            <person name="Wilson R.K."/>
        </authorList>
    </citation>
    <scope>NUCLEOTIDE SEQUENCE [LARGE SCALE GENOMIC DNA]</scope>
    <source>
        <strain evidence="2">IAEA</strain>
    </source>
</reference>
<accession>A0A1B0BDZ1</accession>
<proteinExistence type="predicted"/>